<dbReference type="Pfam" id="PF22461">
    <property type="entry name" value="SLBB_2"/>
    <property type="match status" value="1"/>
</dbReference>
<evidence type="ECO:0000313" key="19">
    <source>
        <dbReference type="EMBL" id="SFR42965.1"/>
    </source>
</evidence>
<evidence type="ECO:0000256" key="12">
    <source>
        <dbReference type="ARBA" id="ARBA00023139"/>
    </source>
</evidence>
<dbReference type="GO" id="GO:0046930">
    <property type="term" value="C:pore complex"/>
    <property type="evidence" value="ECO:0007669"/>
    <property type="project" value="UniProtKB-KW"/>
</dbReference>
<evidence type="ECO:0000256" key="5">
    <source>
        <dbReference type="ARBA" id="ARBA00022597"/>
    </source>
</evidence>
<reference evidence="20" key="1">
    <citation type="submission" date="2016-10" db="EMBL/GenBank/DDBJ databases">
        <authorList>
            <person name="Varghese N."/>
            <person name="Submissions S."/>
        </authorList>
    </citation>
    <scope>NUCLEOTIDE SEQUENCE [LARGE SCALE GENOMIC DNA]</scope>
    <source>
        <strain evidence="20">DSM 26879</strain>
    </source>
</reference>
<name>A0A1I6GL72_9RHOB</name>
<keyword evidence="9" id="KW-0406">Ion transport</keyword>
<keyword evidence="14" id="KW-0449">Lipoprotein</keyword>
<keyword evidence="13" id="KW-0998">Cell outer membrane</keyword>
<dbReference type="GO" id="GO:0009279">
    <property type="term" value="C:cell outer membrane"/>
    <property type="evidence" value="ECO:0007669"/>
    <property type="project" value="UniProtKB-SubCell"/>
</dbReference>
<evidence type="ECO:0000256" key="7">
    <source>
        <dbReference type="ARBA" id="ARBA00022729"/>
    </source>
</evidence>
<evidence type="ECO:0000259" key="16">
    <source>
        <dbReference type="Pfam" id="PF02563"/>
    </source>
</evidence>
<dbReference type="GO" id="GO:0015159">
    <property type="term" value="F:polysaccharide transmembrane transporter activity"/>
    <property type="evidence" value="ECO:0007669"/>
    <property type="project" value="InterPro"/>
</dbReference>
<organism evidence="19 20">
    <name type="scientific">Yoonia tamlensis</name>
    <dbReference type="NCBI Taxonomy" id="390270"/>
    <lineage>
        <taxon>Bacteria</taxon>
        <taxon>Pseudomonadati</taxon>
        <taxon>Pseudomonadota</taxon>
        <taxon>Alphaproteobacteria</taxon>
        <taxon>Rhodobacterales</taxon>
        <taxon>Paracoccaceae</taxon>
        <taxon>Yoonia</taxon>
    </lineage>
</organism>
<evidence type="ECO:0000256" key="4">
    <source>
        <dbReference type="ARBA" id="ARBA00022452"/>
    </source>
</evidence>
<dbReference type="Proteomes" id="UP000199478">
    <property type="component" value="Unassembled WGS sequence"/>
</dbReference>
<protein>
    <submittedName>
        <fullName evidence="19">Polysaccharide export outer membrane protein</fullName>
    </submittedName>
</protein>
<evidence type="ECO:0000256" key="13">
    <source>
        <dbReference type="ARBA" id="ARBA00023237"/>
    </source>
</evidence>
<gene>
    <name evidence="19" type="ORF">SAMN04488005_1844</name>
</gene>
<sequence length="384" mass="39600">MNIHQKSSVLLCVALLQACASMPGAGPTAQSLAQTQAPSAPMQTAGFIVAPISPQVIEAVSGRATQSLHGHFGATPAPQVFAVGIGDSLAVTLWEAGSGGLFASGTPETGSGANSVTFPVQEVDHDGAISVPYAGRVVVAGQTLAEIERRIVASLAGKAIDPQVIVTVTDNSSNFVTVSGTGVGGARIALSRGGDRLLDVIAAAGGAGEELHEVTVTLTRQGRIMSVPMDSVVRIPRENITVTRGDTISLTRTPRTFTALGATGQNALIPFDTLRLTLEKAVAKAGGLAQTRADPSGVFILRQEPAAIATVLDPAFVAAAGQSTVNVVYSADLRDPNSLFLARQFEILPDDILYVAGASANEFERFLRLVQLPFVTARVTTAGL</sequence>
<dbReference type="PANTHER" id="PTHR33619">
    <property type="entry name" value="POLYSACCHARIDE EXPORT PROTEIN GFCE-RELATED"/>
    <property type="match status" value="1"/>
</dbReference>
<evidence type="ECO:0000259" key="18">
    <source>
        <dbReference type="Pfam" id="PF22461"/>
    </source>
</evidence>
<keyword evidence="11" id="KW-0472">Membrane</keyword>
<dbReference type="AlphaFoldDB" id="A0A1I6GL72"/>
<feature type="domain" description="Polysaccharide export protein N-terminal" evidence="16">
    <location>
        <begin position="77"/>
        <end position="169"/>
    </location>
</feature>
<keyword evidence="3" id="KW-0813">Transport</keyword>
<keyword evidence="12" id="KW-0564">Palmitate</keyword>
<dbReference type="EMBL" id="FOYP01000001">
    <property type="protein sequence ID" value="SFR42965.1"/>
    <property type="molecule type" value="Genomic_DNA"/>
</dbReference>
<evidence type="ECO:0000313" key="20">
    <source>
        <dbReference type="Proteomes" id="UP000199478"/>
    </source>
</evidence>
<keyword evidence="7 15" id="KW-0732">Signal</keyword>
<feature type="domain" description="SLBB" evidence="18">
    <location>
        <begin position="260"/>
        <end position="355"/>
    </location>
</feature>
<evidence type="ECO:0000256" key="11">
    <source>
        <dbReference type="ARBA" id="ARBA00023136"/>
    </source>
</evidence>
<dbReference type="GO" id="GO:0015288">
    <property type="term" value="F:porin activity"/>
    <property type="evidence" value="ECO:0007669"/>
    <property type="project" value="UniProtKB-KW"/>
</dbReference>
<dbReference type="PROSITE" id="PS51257">
    <property type="entry name" value="PROKAR_LIPOPROTEIN"/>
    <property type="match status" value="1"/>
</dbReference>
<evidence type="ECO:0000256" key="8">
    <source>
        <dbReference type="ARBA" id="ARBA00023047"/>
    </source>
</evidence>
<evidence type="ECO:0000256" key="3">
    <source>
        <dbReference type="ARBA" id="ARBA00022448"/>
    </source>
</evidence>
<dbReference type="STRING" id="390270.SAMN04488005_1844"/>
<keyword evidence="5" id="KW-0762">Sugar transport</keyword>
<dbReference type="Pfam" id="PF10531">
    <property type="entry name" value="SLBB"/>
    <property type="match status" value="1"/>
</dbReference>
<evidence type="ECO:0000256" key="2">
    <source>
        <dbReference type="ARBA" id="ARBA00009450"/>
    </source>
</evidence>
<keyword evidence="10" id="KW-0626">Porin</keyword>
<dbReference type="InterPro" id="IPR054765">
    <property type="entry name" value="SLBB_dom"/>
</dbReference>
<proteinExistence type="inferred from homology"/>
<evidence type="ECO:0000256" key="15">
    <source>
        <dbReference type="SAM" id="SignalP"/>
    </source>
</evidence>
<dbReference type="Pfam" id="PF02563">
    <property type="entry name" value="Poly_export"/>
    <property type="match status" value="1"/>
</dbReference>
<evidence type="ECO:0000256" key="9">
    <source>
        <dbReference type="ARBA" id="ARBA00023065"/>
    </source>
</evidence>
<keyword evidence="8" id="KW-0625">Polysaccharide transport</keyword>
<evidence type="ECO:0000256" key="6">
    <source>
        <dbReference type="ARBA" id="ARBA00022692"/>
    </source>
</evidence>
<evidence type="ECO:0000256" key="14">
    <source>
        <dbReference type="ARBA" id="ARBA00023288"/>
    </source>
</evidence>
<keyword evidence="20" id="KW-1185">Reference proteome</keyword>
<feature type="chain" id="PRO_5011757009" evidence="15">
    <location>
        <begin position="26"/>
        <end position="384"/>
    </location>
</feature>
<keyword evidence="4" id="KW-1134">Transmembrane beta strand</keyword>
<accession>A0A1I6GL72</accession>
<dbReference type="GO" id="GO:0006811">
    <property type="term" value="P:monoatomic ion transport"/>
    <property type="evidence" value="ECO:0007669"/>
    <property type="project" value="UniProtKB-KW"/>
</dbReference>
<dbReference type="InterPro" id="IPR019554">
    <property type="entry name" value="Soluble_ligand-bd"/>
</dbReference>
<dbReference type="InterPro" id="IPR049712">
    <property type="entry name" value="Poly_export"/>
</dbReference>
<dbReference type="PANTHER" id="PTHR33619:SF3">
    <property type="entry name" value="POLYSACCHARIDE EXPORT PROTEIN GFCE-RELATED"/>
    <property type="match status" value="1"/>
</dbReference>
<dbReference type="InterPro" id="IPR003715">
    <property type="entry name" value="Poly_export_N"/>
</dbReference>
<evidence type="ECO:0000259" key="17">
    <source>
        <dbReference type="Pfam" id="PF10531"/>
    </source>
</evidence>
<feature type="domain" description="Soluble ligand binding" evidence="17">
    <location>
        <begin position="176"/>
        <end position="227"/>
    </location>
</feature>
<dbReference type="Gene3D" id="3.30.1950.10">
    <property type="entry name" value="wza like domain"/>
    <property type="match status" value="1"/>
</dbReference>
<dbReference type="Gene3D" id="3.10.560.10">
    <property type="entry name" value="Outer membrane lipoprotein wza domain like"/>
    <property type="match status" value="2"/>
</dbReference>
<comment type="subcellular location">
    <subcellularLocation>
        <location evidence="1">Cell outer membrane</location>
        <topology evidence="1">Multi-pass membrane protein</topology>
    </subcellularLocation>
</comment>
<comment type="similarity">
    <text evidence="2">Belongs to the BexD/CtrA/VexA family.</text>
</comment>
<evidence type="ECO:0000256" key="1">
    <source>
        <dbReference type="ARBA" id="ARBA00004571"/>
    </source>
</evidence>
<evidence type="ECO:0000256" key="10">
    <source>
        <dbReference type="ARBA" id="ARBA00023114"/>
    </source>
</evidence>
<keyword evidence="6" id="KW-0812">Transmembrane</keyword>
<feature type="signal peptide" evidence="15">
    <location>
        <begin position="1"/>
        <end position="25"/>
    </location>
</feature>